<keyword evidence="2" id="KW-0949">S-adenosyl-L-methionine</keyword>
<dbReference type="InterPro" id="IPR006638">
    <property type="entry name" value="Elp3/MiaA/NifB-like_rSAM"/>
</dbReference>
<sequence>MPQMVKAIANEMHIQQAFLSNSTIHTIYFGGGTPSLLSLEQISFLLNNIHQHFTIASDAEITLEVNPDDCTPEKLQAWRNAGINRLSIGTQSFREEDLKWMNRSHNALSAIRAIEQAHQASFQNISIDLIYGIPGLTTEAWLQNVQQATQLPIQHLSCYALTVEPKTALSNAIQKKLLPDINTDEQALQFELLMQWLPDAGFQQYEVSNFAKPGFESKHNSSYWKGIPYLGLGPSAHSYNGQWRQWNIANNSLYLQSIEKGIIPAEIEELTPSQKRNEQIMIALRMKEGIYFNQLSNLFSSEHKAALLSNADKWINRKLMEWLPEVQQLRLTTKGMLYADGIAADLFETT</sequence>
<reference evidence="4 5" key="1">
    <citation type="submission" date="2018-06" db="EMBL/GenBank/DDBJ databases">
        <title>Genomic Encyclopedia of Archaeal and Bacterial Type Strains, Phase II (KMG-II): from individual species to whole genera.</title>
        <authorList>
            <person name="Goeker M."/>
        </authorList>
    </citation>
    <scope>NUCLEOTIDE SEQUENCE [LARGE SCALE GENOMIC DNA]</scope>
    <source>
        <strain evidence="4 5">DSM 23241</strain>
    </source>
</reference>
<dbReference type="InterPro" id="IPR058240">
    <property type="entry name" value="rSAM_sf"/>
</dbReference>
<dbReference type="AlphaFoldDB" id="A0A2W7TG00"/>
<keyword evidence="2" id="KW-0411">Iron-sulfur</keyword>
<comment type="similarity">
    <text evidence="1">Belongs to the anaerobic coproporphyrinogen-III oxidase family. HemW subfamily.</text>
</comment>
<dbReference type="GO" id="GO:0005737">
    <property type="term" value="C:cytoplasm"/>
    <property type="evidence" value="ECO:0007669"/>
    <property type="project" value="UniProtKB-SubCell"/>
</dbReference>
<keyword evidence="2" id="KW-0408">Iron</keyword>
<keyword evidence="2" id="KW-0963">Cytoplasm</keyword>
<feature type="domain" description="Radical SAM core" evidence="3">
    <location>
        <begin position="1"/>
        <end position="203"/>
    </location>
</feature>
<keyword evidence="5" id="KW-1185">Reference proteome</keyword>
<dbReference type="Pfam" id="PF04055">
    <property type="entry name" value="Radical_SAM"/>
    <property type="match status" value="1"/>
</dbReference>
<dbReference type="GO" id="GO:0046872">
    <property type="term" value="F:metal ion binding"/>
    <property type="evidence" value="ECO:0007669"/>
    <property type="project" value="UniProtKB-UniRule"/>
</dbReference>
<keyword evidence="2" id="KW-0349">Heme</keyword>
<keyword evidence="2" id="KW-0004">4Fe-4S</keyword>
<gene>
    <name evidence="4" type="ORF">LX80_01702</name>
</gene>
<dbReference type="NCBIfam" id="TIGR00539">
    <property type="entry name" value="hemN_rel"/>
    <property type="match status" value="1"/>
</dbReference>
<dbReference type="PANTHER" id="PTHR13932:SF5">
    <property type="entry name" value="RADICAL S-ADENOSYL METHIONINE DOMAIN-CONTAINING PROTEIN 1, MITOCHONDRIAL"/>
    <property type="match status" value="1"/>
</dbReference>
<dbReference type="SUPFAM" id="SSF102114">
    <property type="entry name" value="Radical SAM enzymes"/>
    <property type="match status" value="1"/>
</dbReference>
<dbReference type="GO" id="GO:0004109">
    <property type="term" value="F:coproporphyrinogen oxidase activity"/>
    <property type="evidence" value="ECO:0007669"/>
    <property type="project" value="InterPro"/>
</dbReference>
<dbReference type="InterPro" id="IPR004559">
    <property type="entry name" value="HemW-like"/>
</dbReference>
<comment type="caution">
    <text evidence="4">The sequence shown here is derived from an EMBL/GenBank/DDBJ whole genome shotgun (WGS) entry which is preliminary data.</text>
</comment>
<dbReference type="SMART" id="SM00729">
    <property type="entry name" value="Elp3"/>
    <property type="match status" value="1"/>
</dbReference>
<evidence type="ECO:0000259" key="3">
    <source>
        <dbReference type="PROSITE" id="PS51918"/>
    </source>
</evidence>
<organism evidence="4 5">
    <name type="scientific">Hydrotalea sandarakina</name>
    <dbReference type="NCBI Taxonomy" id="1004304"/>
    <lineage>
        <taxon>Bacteria</taxon>
        <taxon>Pseudomonadati</taxon>
        <taxon>Bacteroidota</taxon>
        <taxon>Chitinophagia</taxon>
        <taxon>Chitinophagales</taxon>
        <taxon>Chitinophagaceae</taxon>
        <taxon>Hydrotalea</taxon>
    </lineage>
</organism>
<dbReference type="PROSITE" id="PS51918">
    <property type="entry name" value="RADICAL_SAM"/>
    <property type="match status" value="1"/>
</dbReference>
<accession>A0A2W7TG00</accession>
<comment type="subcellular location">
    <subcellularLocation>
        <location evidence="2">Cytoplasm</location>
    </subcellularLocation>
</comment>
<dbReference type="InterPro" id="IPR034505">
    <property type="entry name" value="Coproporphyrinogen-III_oxidase"/>
</dbReference>
<dbReference type="EMBL" id="QKZV01000005">
    <property type="protein sequence ID" value="PZX62222.1"/>
    <property type="molecule type" value="Genomic_DNA"/>
</dbReference>
<dbReference type="GO" id="GO:0051539">
    <property type="term" value="F:4 iron, 4 sulfur cluster binding"/>
    <property type="evidence" value="ECO:0007669"/>
    <property type="project" value="UniProtKB-UniRule"/>
</dbReference>
<evidence type="ECO:0000256" key="2">
    <source>
        <dbReference type="RuleBase" id="RU364116"/>
    </source>
</evidence>
<comment type="function">
    <text evidence="2">Probably acts as a heme chaperone, transferring heme to an unknown acceptor. Binds one molecule of heme per monomer, possibly covalently. Binds 1 [4Fe-4S] cluster. The cluster is coordinated with 3 cysteines and an exchangeable S-adenosyl-L-methionine.</text>
</comment>
<dbReference type="InterPro" id="IPR007197">
    <property type="entry name" value="rSAM"/>
</dbReference>
<keyword evidence="2" id="KW-0143">Chaperone</keyword>
<keyword evidence="2" id="KW-0479">Metal-binding</keyword>
<dbReference type="CDD" id="cd01335">
    <property type="entry name" value="Radical_SAM"/>
    <property type="match status" value="1"/>
</dbReference>
<protein>
    <recommendedName>
        <fullName evidence="2">Heme chaperone HemW</fullName>
    </recommendedName>
</protein>
<dbReference type="Gene3D" id="3.30.750.200">
    <property type="match status" value="1"/>
</dbReference>
<evidence type="ECO:0000256" key="1">
    <source>
        <dbReference type="ARBA" id="ARBA00006100"/>
    </source>
</evidence>
<evidence type="ECO:0000313" key="4">
    <source>
        <dbReference type="EMBL" id="PZX62222.1"/>
    </source>
</evidence>
<dbReference type="Proteomes" id="UP000249720">
    <property type="component" value="Unassembled WGS sequence"/>
</dbReference>
<name>A0A2W7TG00_9BACT</name>
<proteinExistence type="inferred from homology"/>
<dbReference type="PANTHER" id="PTHR13932">
    <property type="entry name" value="COPROPORPHYRINIGEN III OXIDASE"/>
    <property type="match status" value="1"/>
</dbReference>
<dbReference type="GO" id="GO:0006779">
    <property type="term" value="P:porphyrin-containing compound biosynthetic process"/>
    <property type="evidence" value="ECO:0007669"/>
    <property type="project" value="InterPro"/>
</dbReference>
<evidence type="ECO:0000313" key="5">
    <source>
        <dbReference type="Proteomes" id="UP000249720"/>
    </source>
</evidence>